<dbReference type="Proteomes" id="UP000236664">
    <property type="component" value="Unassembled WGS sequence"/>
</dbReference>
<feature type="domain" description="Heterokaryon incompatibility" evidence="1">
    <location>
        <begin position="47"/>
        <end position="226"/>
    </location>
</feature>
<organism evidence="2 3">
    <name type="scientific">Gibberella nygamai</name>
    <name type="common">Bean root rot disease fungus</name>
    <name type="synonym">Fusarium nygamai</name>
    <dbReference type="NCBI Taxonomy" id="42673"/>
    <lineage>
        <taxon>Eukaryota</taxon>
        <taxon>Fungi</taxon>
        <taxon>Dikarya</taxon>
        <taxon>Ascomycota</taxon>
        <taxon>Pezizomycotina</taxon>
        <taxon>Sordariomycetes</taxon>
        <taxon>Hypocreomycetidae</taxon>
        <taxon>Hypocreales</taxon>
        <taxon>Nectriaceae</taxon>
        <taxon>Fusarium</taxon>
        <taxon>Fusarium fujikuroi species complex</taxon>
    </lineage>
</organism>
<sequence length="245" mass="28060">MPRFPYPPLLPGEIRLLELQPGLPDDRLTGTVFHRKLSPEDGEIPDFEALSYCWGDQSHPEQIKLTTENPTIGEQSDKPPDFGDIDIGPNLASALRALQYNNLPRIIWCDSICINQKDVTERSGQVQRMHDIYEFASRVIVWLGPTTSWSHTAMEMLRWVANILTLPDLLIPEALYNPYGSRLISTVDGNGTIDCREPYLLTQDQWLAFEQLLALEWHRRLWTYQEIVLANQETSIVRLGSEEMA</sequence>
<comment type="caution">
    <text evidence="2">The sequence shown here is derived from an EMBL/GenBank/DDBJ whole genome shotgun (WGS) entry which is preliminary data.</text>
</comment>
<evidence type="ECO:0000259" key="1">
    <source>
        <dbReference type="Pfam" id="PF06985"/>
    </source>
</evidence>
<dbReference type="InterPro" id="IPR052895">
    <property type="entry name" value="HetReg/Transcr_Mod"/>
</dbReference>
<dbReference type="EMBL" id="MTQA01000092">
    <property type="protein sequence ID" value="PNP79261.1"/>
    <property type="molecule type" value="Genomic_DNA"/>
</dbReference>
<dbReference type="STRING" id="42673.A0A2K0WAJ5"/>
<evidence type="ECO:0000313" key="3">
    <source>
        <dbReference type="Proteomes" id="UP000236664"/>
    </source>
</evidence>
<gene>
    <name evidence="2" type="ORF">FNYG_07337</name>
</gene>
<dbReference type="InterPro" id="IPR010730">
    <property type="entry name" value="HET"/>
</dbReference>
<dbReference type="OrthoDB" id="3553147at2759"/>
<dbReference type="PANTHER" id="PTHR24148">
    <property type="entry name" value="ANKYRIN REPEAT DOMAIN-CONTAINING PROTEIN 39 HOMOLOG-RELATED"/>
    <property type="match status" value="1"/>
</dbReference>
<name>A0A2K0WAJ5_GIBNY</name>
<dbReference type="Pfam" id="PF06985">
    <property type="entry name" value="HET"/>
    <property type="match status" value="1"/>
</dbReference>
<dbReference type="AlphaFoldDB" id="A0A2K0WAJ5"/>
<evidence type="ECO:0000313" key="2">
    <source>
        <dbReference type="EMBL" id="PNP79261.1"/>
    </source>
</evidence>
<dbReference type="PANTHER" id="PTHR24148:SF82">
    <property type="entry name" value="HETEROKARYON INCOMPATIBILITY DOMAIN-CONTAINING PROTEIN"/>
    <property type="match status" value="1"/>
</dbReference>
<reference evidence="2 3" key="1">
    <citation type="submission" date="2017-06" db="EMBL/GenBank/DDBJ databases">
        <title>Genome of Fusarium nygamai isolate CS10214.</title>
        <authorList>
            <person name="Gardiner D.M."/>
            <person name="Obanor F."/>
            <person name="Kazan K."/>
        </authorList>
    </citation>
    <scope>NUCLEOTIDE SEQUENCE [LARGE SCALE GENOMIC DNA]</scope>
    <source>
        <strain evidence="2 3">CS10214</strain>
    </source>
</reference>
<proteinExistence type="predicted"/>
<accession>A0A2K0WAJ5</accession>
<keyword evidence="3" id="KW-1185">Reference proteome</keyword>
<protein>
    <recommendedName>
        <fullName evidence="1">Heterokaryon incompatibility domain-containing protein</fullName>
    </recommendedName>
</protein>